<dbReference type="PANTHER" id="PTHR24014">
    <property type="entry name" value="2-OXOGLUTARATE AND IRON-DEPENDENT OXYGENASE DOMAIN-CONTAINING PROTEIN 2"/>
    <property type="match status" value="1"/>
</dbReference>
<dbReference type="InterPro" id="IPR002885">
    <property type="entry name" value="PPR_rpt"/>
</dbReference>
<dbReference type="FunFam" id="1.25.40.10:FF:001102">
    <property type="entry name" value="Pentatricopeptide repeat domain 1"/>
    <property type="match status" value="1"/>
</dbReference>
<dbReference type="Bgee" id="ENSGACG00000016607">
    <property type="expression patterns" value="Expressed in muscle tissue and 12 other cell types or tissues"/>
</dbReference>
<feature type="region of interest" description="Disordered" evidence="2">
    <location>
        <begin position="66"/>
        <end position="99"/>
    </location>
</feature>
<reference evidence="3" key="3">
    <citation type="submission" date="2025-09" db="UniProtKB">
        <authorList>
            <consortium name="Ensembl"/>
        </authorList>
    </citation>
    <scope>IDENTIFICATION</scope>
</reference>
<dbReference type="FunFam" id="1.25.40.10:FF:000638">
    <property type="entry name" value="Pentatricopeptide repeat domain 1"/>
    <property type="match status" value="1"/>
</dbReference>
<reference evidence="3 4" key="1">
    <citation type="journal article" date="2021" name="G3 (Bethesda)">
        <title>Improved contiguity of the threespine stickleback genome using long-read sequencing.</title>
        <authorList>
            <person name="Nath S."/>
            <person name="Shaw D.E."/>
            <person name="White M.A."/>
        </authorList>
    </citation>
    <scope>NUCLEOTIDE SEQUENCE [LARGE SCALE GENOMIC DNA]</scope>
    <source>
        <strain evidence="3 4">Lake Benthic</strain>
    </source>
</reference>
<dbReference type="Ensembl" id="ENSGACT00000021966.2">
    <property type="protein sequence ID" value="ENSGACP00000021925.2"/>
    <property type="gene ID" value="ENSGACG00000016607.2"/>
</dbReference>
<dbReference type="InParanoid" id="G3PWD6"/>
<feature type="region of interest" description="Disordered" evidence="2">
    <location>
        <begin position="678"/>
        <end position="711"/>
    </location>
</feature>
<feature type="compositionally biased region" description="Basic residues" evidence="2">
    <location>
        <begin position="694"/>
        <end position="704"/>
    </location>
</feature>
<keyword evidence="4" id="KW-1185">Reference proteome</keyword>
<sequence length="711" mass="78639">MLTAVARNGGRVSASVAKFSLFSTAKNSTGSPTLTGGRDVFRHRSSGLVLTPAPRQLLPARCASLSAASRGGTEPPGSPSDTTGNHPPDRGNFGSYSSDISSRKTFRKVSPYIRDLRHGDGEEDAVDEPVTSVRRPGRRNTPYWYFLQCKRLIKEDKLQEALDVFSRDMLQGERLQPEEFNFSVLIGGCGRAGQLKKAFRLYNDMKKRGLDATDATYTALFNACAEAPSKQAGLQQALKLEQDLRRRNHPLSTITYHALLKTHAVTNHLQACIHTLREMLQNGHAVTQETFHYLLMGCLRDKQTGFRLALQVWRQMLRSGLRPDSKNYNLLLRTARDCGIGDPAVATGVLLRPDPMDERTLVPHVKSGHIGVIDVDLLERQLCIQADPRQQGSPGSEQEPHLIDSTHLVPVRRAETASLAADAASDSKGPNLLDLFEGRRGGVVSLGTVDGASDRLALIGGAEGFLEKMAADGLSPDLRTVTLLADAMEPGSRSLQTLLKVAKRHKVKLDVAFFNTAIRRAARAGDLEEAKAVLSVMRQRSVRVDVQTFGSLALGCERQQDGLQLLRDMEAGLRPNVHVFSALVGRATRRLDFAYLKTMLKSMRSMSVWPNEVIIRQLEFASQYPPNYDKFKSRNNYLLQIDGFRGYYQHWLRAMPAQSAEDHQADLKSEADVRGLKTEAADGLTSAQRNQRAAARRFKPHNKDKRSSSAL</sequence>
<dbReference type="OMA" id="EHPENTG"/>
<dbReference type="PANTHER" id="PTHR24014:SF6">
    <property type="entry name" value="PENTATRICOPEPTIDE REPEAT-CONTAINING PROTEIN 1, MITOCHONDRIAL"/>
    <property type="match status" value="1"/>
</dbReference>
<reference evidence="3" key="2">
    <citation type="submission" date="2025-08" db="UniProtKB">
        <authorList>
            <consortium name="Ensembl"/>
        </authorList>
    </citation>
    <scope>IDENTIFICATION</scope>
</reference>
<accession>G3PWD6</accession>
<proteinExistence type="predicted"/>
<dbReference type="NCBIfam" id="TIGR00756">
    <property type="entry name" value="PPR"/>
    <property type="match status" value="1"/>
</dbReference>
<dbReference type="InterPro" id="IPR011990">
    <property type="entry name" value="TPR-like_helical_dom_sf"/>
</dbReference>
<dbReference type="PROSITE" id="PS51375">
    <property type="entry name" value="PPR"/>
    <property type="match status" value="3"/>
</dbReference>
<feature type="repeat" description="PPR" evidence="1">
    <location>
        <begin position="510"/>
        <end position="544"/>
    </location>
</feature>
<organism evidence="3 4">
    <name type="scientific">Gasterosteus aculeatus aculeatus</name>
    <name type="common">three-spined stickleback</name>
    <dbReference type="NCBI Taxonomy" id="481459"/>
    <lineage>
        <taxon>Eukaryota</taxon>
        <taxon>Metazoa</taxon>
        <taxon>Chordata</taxon>
        <taxon>Craniata</taxon>
        <taxon>Vertebrata</taxon>
        <taxon>Euteleostomi</taxon>
        <taxon>Actinopterygii</taxon>
        <taxon>Neopterygii</taxon>
        <taxon>Teleostei</taxon>
        <taxon>Neoteleostei</taxon>
        <taxon>Acanthomorphata</taxon>
        <taxon>Eupercaria</taxon>
        <taxon>Perciformes</taxon>
        <taxon>Cottioidei</taxon>
        <taxon>Gasterosteales</taxon>
        <taxon>Gasterosteidae</taxon>
        <taxon>Gasterosteus</taxon>
    </lineage>
</organism>
<name>G3PWD6_GASAC</name>
<feature type="repeat" description="PPR" evidence="1">
    <location>
        <begin position="178"/>
        <end position="212"/>
    </location>
</feature>
<protein>
    <submittedName>
        <fullName evidence="3">Pentatricopeptide repeat domain 1</fullName>
    </submittedName>
</protein>
<dbReference type="Proteomes" id="UP000007635">
    <property type="component" value="Chromosome IX"/>
</dbReference>
<feature type="repeat" description="PPR" evidence="1">
    <location>
        <begin position="287"/>
        <end position="323"/>
    </location>
</feature>
<evidence type="ECO:0000313" key="4">
    <source>
        <dbReference type="Proteomes" id="UP000007635"/>
    </source>
</evidence>
<evidence type="ECO:0000256" key="2">
    <source>
        <dbReference type="SAM" id="MobiDB-lite"/>
    </source>
</evidence>
<dbReference type="Pfam" id="PF13812">
    <property type="entry name" value="PPR_3"/>
    <property type="match status" value="1"/>
</dbReference>
<evidence type="ECO:0000313" key="3">
    <source>
        <dbReference type="Ensembl" id="ENSGACP00000021925.2"/>
    </source>
</evidence>
<dbReference type="GeneTree" id="ENSGT00940000153974"/>
<dbReference type="FunCoup" id="G3PWD6">
    <property type="interactions" value="1491"/>
</dbReference>
<evidence type="ECO:0000256" key="1">
    <source>
        <dbReference type="PROSITE-ProRule" id="PRU00708"/>
    </source>
</evidence>
<dbReference type="STRING" id="69293.ENSGACP00000021925"/>
<dbReference type="Pfam" id="PF13041">
    <property type="entry name" value="PPR_2"/>
    <property type="match status" value="1"/>
</dbReference>
<dbReference type="GO" id="GO:0005759">
    <property type="term" value="C:mitochondrial matrix"/>
    <property type="evidence" value="ECO:0007669"/>
    <property type="project" value="TreeGrafter"/>
</dbReference>
<dbReference type="Gene3D" id="1.25.40.10">
    <property type="entry name" value="Tetratricopeptide repeat domain"/>
    <property type="match status" value="3"/>
</dbReference>
<dbReference type="eggNOG" id="KOG4197">
    <property type="taxonomic scope" value="Eukaryota"/>
</dbReference>
<dbReference type="GO" id="GO:0042780">
    <property type="term" value="P:tRNA 3'-end processing"/>
    <property type="evidence" value="ECO:0007669"/>
    <property type="project" value="TreeGrafter"/>
</dbReference>
<dbReference type="GO" id="GO:0000049">
    <property type="term" value="F:tRNA binding"/>
    <property type="evidence" value="ECO:0007669"/>
    <property type="project" value="TreeGrafter"/>
</dbReference>
<dbReference type="AlphaFoldDB" id="G3PWD6"/>